<evidence type="ECO:0000256" key="2">
    <source>
        <dbReference type="ARBA" id="ARBA00006825"/>
    </source>
</evidence>
<dbReference type="EC" id="1.1.1.267" evidence="9"/>
<dbReference type="GO" id="GO:0030604">
    <property type="term" value="F:1-deoxy-D-xylulose-5-phosphate reductoisomerase activity"/>
    <property type="evidence" value="ECO:0007669"/>
    <property type="project" value="UniProtKB-UniRule"/>
</dbReference>
<evidence type="ECO:0000313" key="14">
    <source>
        <dbReference type="Proteomes" id="UP000562254"/>
    </source>
</evidence>
<dbReference type="FunFam" id="3.40.50.720:FF:000045">
    <property type="entry name" value="1-deoxy-D-xylulose 5-phosphate reductoisomerase"/>
    <property type="match status" value="1"/>
</dbReference>
<dbReference type="PANTHER" id="PTHR30525">
    <property type="entry name" value="1-DEOXY-D-XYLULOSE 5-PHOSPHATE REDUCTOISOMERASE"/>
    <property type="match status" value="1"/>
</dbReference>
<feature type="binding site" evidence="9">
    <location>
        <position position="39"/>
    </location>
    <ligand>
        <name>NADPH</name>
        <dbReference type="ChEBI" id="CHEBI:57783"/>
    </ligand>
</feature>
<evidence type="ECO:0000259" key="11">
    <source>
        <dbReference type="Pfam" id="PF08436"/>
    </source>
</evidence>
<feature type="binding site" evidence="9">
    <location>
        <position position="209"/>
    </location>
    <ligand>
        <name>NADPH</name>
        <dbReference type="ChEBI" id="CHEBI:57783"/>
    </ligand>
</feature>
<comment type="pathway">
    <text evidence="1 9">Isoprenoid biosynthesis; isopentenyl diphosphate biosynthesis via DXP pathway; isopentenyl diphosphate from 1-deoxy-D-xylulose 5-phosphate: step 1/6.</text>
</comment>
<dbReference type="SUPFAM" id="SSF51735">
    <property type="entry name" value="NAD(P)-binding Rossmann-fold domains"/>
    <property type="match status" value="1"/>
</dbReference>
<dbReference type="InterPro" id="IPR026877">
    <property type="entry name" value="DXPR_C"/>
</dbReference>
<dbReference type="PANTHER" id="PTHR30525:SF0">
    <property type="entry name" value="1-DEOXY-D-XYLULOSE 5-PHOSPHATE REDUCTOISOMERASE, CHLOROPLASTIC"/>
    <property type="match status" value="1"/>
</dbReference>
<evidence type="ECO:0000256" key="1">
    <source>
        <dbReference type="ARBA" id="ARBA00005094"/>
    </source>
</evidence>
<dbReference type="InterPro" id="IPR013644">
    <property type="entry name" value="DXP_reductoisomerase_C"/>
</dbReference>
<feature type="binding site" evidence="9">
    <location>
        <position position="124"/>
    </location>
    <ligand>
        <name>1-deoxy-D-xylulose 5-phosphate</name>
        <dbReference type="ChEBI" id="CHEBI:57792"/>
    </ligand>
</feature>
<feature type="binding site" evidence="9">
    <location>
        <position position="14"/>
    </location>
    <ligand>
        <name>NADPH</name>
        <dbReference type="ChEBI" id="CHEBI:57783"/>
    </ligand>
</feature>
<dbReference type="Pfam" id="PF08436">
    <property type="entry name" value="DXP_redisom_C"/>
    <property type="match status" value="1"/>
</dbReference>
<dbReference type="PIRSF" id="PIRSF006205">
    <property type="entry name" value="Dxp_reductismrs"/>
    <property type="match status" value="1"/>
</dbReference>
<dbReference type="UniPathway" id="UPA00056">
    <property type="reaction ID" value="UER00092"/>
</dbReference>
<name>A0A840XS92_9PROT</name>
<organism evidence="13 14">
    <name type="scientific">Neoroseomonas alkaliterrae</name>
    <dbReference type="NCBI Taxonomy" id="1452450"/>
    <lineage>
        <taxon>Bacteria</taxon>
        <taxon>Pseudomonadati</taxon>
        <taxon>Pseudomonadota</taxon>
        <taxon>Alphaproteobacteria</taxon>
        <taxon>Acetobacterales</taxon>
        <taxon>Acetobacteraceae</taxon>
        <taxon>Neoroseomonas</taxon>
    </lineage>
</organism>
<dbReference type="Proteomes" id="UP000562254">
    <property type="component" value="Unassembled WGS sequence"/>
</dbReference>
<dbReference type="Gene3D" id="3.40.50.720">
    <property type="entry name" value="NAD(P)-binding Rossmann-like Domain"/>
    <property type="match status" value="1"/>
</dbReference>
<dbReference type="InterPro" id="IPR003821">
    <property type="entry name" value="DXP_reductoisomerase"/>
</dbReference>
<dbReference type="GO" id="GO:0030145">
    <property type="term" value="F:manganese ion binding"/>
    <property type="evidence" value="ECO:0007669"/>
    <property type="project" value="TreeGrafter"/>
</dbReference>
<evidence type="ECO:0000256" key="9">
    <source>
        <dbReference type="HAMAP-Rule" id="MF_00183"/>
    </source>
</evidence>
<dbReference type="InterPro" id="IPR013512">
    <property type="entry name" value="DXP_reductoisomerase_N"/>
</dbReference>
<dbReference type="NCBIfam" id="TIGR00243">
    <property type="entry name" value="Dxr"/>
    <property type="match status" value="1"/>
</dbReference>
<sequence>MTRSVTILGCTGSVGRSTVALLEEAPEGAFRVEALVANRDVARLAAQARRLRARLAVVADPACHAALAEALAGTGIETAAGPEAVIAAASRPADWTMAAIVGAAGLPATLAALARGGVVALANKESLVCAGEIVLATARASGATLLPVDSEHNAIFQALEARGGAADPYATVEKIVLTASGGPFRTAPLAEMAAATPEDAVKHPVWSMGAKISVDSATMMNKGLELIEAVRLFPLPEERVEVLVHPQSTVHGLVQYADGSVMAQLGTPDMRTPIAHALAWPARMAASVPRLDLVTLGRLDFFAPDTERFPALRLAREALRAGGGATTILNAANEAAVGMFLDRRIGFLDIAAVVEETLERLGAPLAADLAAILALDEAARAEAARIAAERAAA</sequence>
<dbReference type="SUPFAM" id="SSF55347">
    <property type="entry name" value="Glyceraldehyde-3-phosphate dehydrogenase-like, C-terminal domain"/>
    <property type="match status" value="1"/>
</dbReference>
<feature type="binding site" evidence="9">
    <location>
        <position position="225"/>
    </location>
    <ligand>
        <name>Mn(2+)</name>
        <dbReference type="ChEBI" id="CHEBI:29035"/>
    </ligand>
</feature>
<proteinExistence type="inferred from homology"/>
<keyword evidence="6 9" id="KW-0464">Manganese</keyword>
<comment type="cofactor">
    <cofactor evidence="9">
        <name>Mg(2+)</name>
        <dbReference type="ChEBI" id="CHEBI:18420"/>
    </cofactor>
    <cofactor evidence="9">
        <name>Mn(2+)</name>
        <dbReference type="ChEBI" id="CHEBI:29035"/>
    </cofactor>
</comment>
<comment type="similarity">
    <text evidence="2 9">Belongs to the DXR family.</text>
</comment>
<keyword evidence="9" id="KW-0460">Magnesium</keyword>
<evidence type="ECO:0000259" key="10">
    <source>
        <dbReference type="Pfam" id="PF02670"/>
    </source>
</evidence>
<feature type="binding site" evidence="9">
    <location>
        <position position="150"/>
    </location>
    <ligand>
        <name>1-deoxy-D-xylulose 5-phosphate</name>
        <dbReference type="ChEBI" id="CHEBI:57792"/>
    </ligand>
</feature>
<feature type="binding site" evidence="9">
    <location>
        <position position="180"/>
    </location>
    <ligand>
        <name>1-deoxy-D-xylulose 5-phosphate</name>
        <dbReference type="ChEBI" id="CHEBI:57792"/>
    </ligand>
</feature>
<evidence type="ECO:0000259" key="12">
    <source>
        <dbReference type="Pfam" id="PF13288"/>
    </source>
</evidence>
<evidence type="ECO:0000256" key="4">
    <source>
        <dbReference type="ARBA" id="ARBA00022857"/>
    </source>
</evidence>
<keyword evidence="5 9" id="KW-0560">Oxidoreductase</keyword>
<feature type="binding site" evidence="9">
    <location>
        <position position="125"/>
    </location>
    <ligand>
        <name>NADPH</name>
        <dbReference type="ChEBI" id="CHEBI:57783"/>
    </ligand>
</feature>
<feature type="binding site" evidence="9">
    <location>
        <position position="13"/>
    </location>
    <ligand>
        <name>NADPH</name>
        <dbReference type="ChEBI" id="CHEBI:57783"/>
    </ligand>
</feature>
<feature type="binding site" evidence="9">
    <location>
        <position position="123"/>
    </location>
    <ligand>
        <name>NADPH</name>
        <dbReference type="ChEBI" id="CHEBI:57783"/>
    </ligand>
</feature>
<keyword evidence="3 9" id="KW-0479">Metal-binding</keyword>
<keyword evidence="4 9" id="KW-0521">NADP</keyword>
<feature type="binding site" evidence="9">
    <location>
        <position position="11"/>
    </location>
    <ligand>
        <name>NADPH</name>
        <dbReference type="ChEBI" id="CHEBI:57783"/>
    </ligand>
</feature>
<accession>A0A840XS92</accession>
<dbReference type="EMBL" id="JACIJE010000004">
    <property type="protein sequence ID" value="MBB5689539.1"/>
    <property type="molecule type" value="Genomic_DNA"/>
</dbReference>
<dbReference type="RefSeq" id="WP_184483471.1">
    <property type="nucleotide sequence ID" value="NZ_JAAEDJ010000069.1"/>
</dbReference>
<feature type="domain" description="1-deoxy-D-xylulose 5-phosphate reductoisomerase N-terminal" evidence="10">
    <location>
        <begin position="5"/>
        <end position="131"/>
    </location>
</feature>
<dbReference type="GO" id="GO:0016853">
    <property type="term" value="F:isomerase activity"/>
    <property type="evidence" value="ECO:0007669"/>
    <property type="project" value="UniProtKB-KW"/>
</dbReference>
<feature type="binding site" evidence="9">
    <location>
        <position position="151"/>
    </location>
    <ligand>
        <name>Mn(2+)</name>
        <dbReference type="ChEBI" id="CHEBI:29035"/>
    </ligand>
</feature>
<evidence type="ECO:0000256" key="6">
    <source>
        <dbReference type="ARBA" id="ARBA00023211"/>
    </source>
</evidence>
<evidence type="ECO:0000256" key="8">
    <source>
        <dbReference type="ARBA" id="ARBA00048543"/>
    </source>
</evidence>
<keyword evidence="13" id="KW-0413">Isomerase</keyword>
<feature type="binding site" evidence="9">
    <location>
        <position position="225"/>
    </location>
    <ligand>
        <name>1-deoxy-D-xylulose 5-phosphate</name>
        <dbReference type="ChEBI" id="CHEBI:57792"/>
    </ligand>
</feature>
<dbReference type="SUPFAM" id="SSF69055">
    <property type="entry name" value="1-deoxy-D-xylulose-5-phosphate reductoisomerase, C-terminal domain"/>
    <property type="match status" value="1"/>
</dbReference>
<keyword evidence="7 9" id="KW-0414">Isoprene biosynthesis</keyword>
<comment type="caution">
    <text evidence="9">Lacks conserved residue(s) required for the propagation of feature annotation.</text>
</comment>
<protein>
    <recommendedName>
        <fullName evidence="9">1-deoxy-D-xylulose 5-phosphate reductoisomerase</fullName>
        <shortName evidence="9">DXP reductoisomerase</shortName>
        <ecNumber evidence="9">1.1.1.267</ecNumber>
    </recommendedName>
    <alternativeName>
        <fullName evidence="9">1-deoxyxylulose-5-phosphate reductoisomerase</fullName>
    </alternativeName>
    <alternativeName>
        <fullName evidence="9">2-C-methyl-D-erythritol 4-phosphate synthase</fullName>
    </alternativeName>
</protein>
<feature type="domain" description="DXP reductoisomerase C-terminal" evidence="12">
    <location>
        <begin position="265"/>
        <end position="381"/>
    </location>
</feature>
<comment type="caution">
    <text evidence="13">The sequence shown here is derived from an EMBL/GenBank/DDBJ whole genome shotgun (WGS) entry which is preliminary data.</text>
</comment>
<feature type="binding site" evidence="9">
    <location>
        <position position="149"/>
    </location>
    <ligand>
        <name>Mn(2+)</name>
        <dbReference type="ChEBI" id="CHEBI:29035"/>
    </ligand>
</feature>
<dbReference type="AlphaFoldDB" id="A0A840XS92"/>
<evidence type="ECO:0000256" key="5">
    <source>
        <dbReference type="ARBA" id="ARBA00023002"/>
    </source>
</evidence>
<feature type="domain" description="1-deoxy-D-xylulose 5-phosphate reductoisomerase C-terminal" evidence="11">
    <location>
        <begin position="145"/>
        <end position="233"/>
    </location>
</feature>
<evidence type="ECO:0000256" key="7">
    <source>
        <dbReference type="ARBA" id="ARBA00023229"/>
    </source>
</evidence>
<dbReference type="Pfam" id="PF02670">
    <property type="entry name" value="DXP_reductoisom"/>
    <property type="match status" value="1"/>
</dbReference>
<dbReference type="HAMAP" id="MF_00183">
    <property type="entry name" value="DXP_reductoisom"/>
    <property type="match status" value="1"/>
</dbReference>
<comment type="function">
    <text evidence="9">Catalyzes the NADPH-dependent rearrangement and reduction of 1-deoxy-D-xylulose-5-phosphate (DXP) to 2-C-methyl-D-erythritol 4-phosphate (MEP).</text>
</comment>
<dbReference type="InterPro" id="IPR036169">
    <property type="entry name" value="DXPR_C_sf"/>
</dbReference>
<evidence type="ECO:0000313" key="13">
    <source>
        <dbReference type="EMBL" id="MBB5689539.1"/>
    </source>
</evidence>
<feature type="binding site" evidence="9">
    <location>
        <position position="12"/>
    </location>
    <ligand>
        <name>NADPH</name>
        <dbReference type="ChEBI" id="CHEBI:57783"/>
    </ligand>
</feature>
<feature type="binding site" evidence="9">
    <location>
        <position position="151"/>
    </location>
    <ligand>
        <name>1-deoxy-D-xylulose 5-phosphate</name>
        <dbReference type="ChEBI" id="CHEBI:57792"/>
    </ligand>
</feature>
<feature type="binding site" evidence="9">
    <location>
        <position position="221"/>
    </location>
    <ligand>
        <name>1-deoxy-D-xylulose 5-phosphate</name>
        <dbReference type="ChEBI" id="CHEBI:57792"/>
    </ligand>
</feature>
<dbReference type="GO" id="GO:0070402">
    <property type="term" value="F:NADPH binding"/>
    <property type="evidence" value="ECO:0007669"/>
    <property type="project" value="InterPro"/>
</dbReference>
<reference evidence="13 14" key="1">
    <citation type="submission" date="2020-08" db="EMBL/GenBank/DDBJ databases">
        <title>Genomic Encyclopedia of Type Strains, Phase IV (KMG-IV): sequencing the most valuable type-strain genomes for metagenomic binning, comparative biology and taxonomic classification.</title>
        <authorList>
            <person name="Goeker M."/>
        </authorList>
    </citation>
    <scope>NUCLEOTIDE SEQUENCE [LARGE SCALE GENOMIC DNA]</scope>
    <source>
        <strain evidence="13 14">DSM 25895</strain>
    </source>
</reference>
<dbReference type="GO" id="GO:0051484">
    <property type="term" value="P:isopentenyl diphosphate biosynthetic process, methylerythritol 4-phosphate pathway involved in terpenoid biosynthetic process"/>
    <property type="evidence" value="ECO:0007669"/>
    <property type="project" value="UniProtKB-ARBA"/>
</dbReference>
<dbReference type="InterPro" id="IPR036291">
    <property type="entry name" value="NAD(P)-bd_dom_sf"/>
</dbReference>
<dbReference type="Gene3D" id="1.10.1740.10">
    <property type="match status" value="1"/>
</dbReference>
<feature type="binding site" evidence="9">
    <location>
        <position position="203"/>
    </location>
    <ligand>
        <name>1-deoxy-D-xylulose 5-phosphate</name>
        <dbReference type="ChEBI" id="CHEBI:57792"/>
    </ligand>
</feature>
<feature type="binding site" evidence="9">
    <location>
        <position position="216"/>
    </location>
    <ligand>
        <name>1-deoxy-D-xylulose 5-phosphate</name>
        <dbReference type="ChEBI" id="CHEBI:57792"/>
    </ligand>
</feature>
<dbReference type="Pfam" id="PF13288">
    <property type="entry name" value="DXPR_C"/>
    <property type="match status" value="1"/>
</dbReference>
<comment type="catalytic activity">
    <reaction evidence="8">
        <text>2-C-methyl-D-erythritol 4-phosphate + NADP(+) = 1-deoxy-D-xylulose 5-phosphate + NADPH + H(+)</text>
        <dbReference type="Rhea" id="RHEA:13717"/>
        <dbReference type="ChEBI" id="CHEBI:15378"/>
        <dbReference type="ChEBI" id="CHEBI:57783"/>
        <dbReference type="ChEBI" id="CHEBI:57792"/>
        <dbReference type="ChEBI" id="CHEBI:58262"/>
        <dbReference type="ChEBI" id="CHEBI:58349"/>
        <dbReference type="EC" id="1.1.1.267"/>
    </reaction>
    <physiologicalReaction direction="right-to-left" evidence="8">
        <dbReference type="Rhea" id="RHEA:13719"/>
    </physiologicalReaction>
</comment>
<evidence type="ECO:0000256" key="3">
    <source>
        <dbReference type="ARBA" id="ARBA00022723"/>
    </source>
</evidence>
<keyword evidence="14" id="KW-1185">Reference proteome</keyword>
<feature type="binding site" evidence="9">
    <location>
        <position position="222"/>
    </location>
    <ligand>
        <name>1-deoxy-D-xylulose 5-phosphate</name>
        <dbReference type="ChEBI" id="CHEBI:57792"/>
    </ligand>
</feature>
<gene>
    <name evidence="9" type="primary">dxr</name>
    <name evidence="13" type="ORF">FHS88_001664</name>
</gene>